<dbReference type="InterPro" id="IPR011990">
    <property type="entry name" value="TPR-like_helical_dom_sf"/>
</dbReference>
<evidence type="ECO:0000256" key="2">
    <source>
        <dbReference type="ARBA" id="ARBA00022803"/>
    </source>
</evidence>
<dbReference type="Gene3D" id="3.90.176.10">
    <property type="entry name" value="Toxin ADP-ribosyltransferase, Chain A, domain 1"/>
    <property type="match status" value="1"/>
</dbReference>
<dbReference type="AlphaFoldDB" id="A0A816PC43"/>
<sequence>MIRECRSYYKDNPVELKKIDEFENGYCSKNAIGWYTRDSFIYRLVNKALRTLDIDIISKFRFFIVDLYQQLKQCHTDYINSLPTIDPNKIIRTVYRSQRLSQNEIDKLIDSVGDIICPTSFFSTTEYFMIAQSFVAGASGSECVIFQIDIPDSYYENINGGLKYNRPFFRLESLSQFQSESEIIFSMGTLFYIESVEQYDVWYVCLKLEGETEEFNKVLWMSEATENVKYNWQNRNSVDDRILLLTEKLPQSCRTIVNIYIKYGFFADEDSVIVAESLTTYQKGFEILSKCLPDHHYLFVIAKYLSIGILHNNKHDYSLAVHFGETALHLAQTYLHDDSDYLLISYNYLAVVHQFGDHYAEALSVYEKMLSIASEQNNESALLAIYKGIELVTSDVGDHDYQLVCLKKIVELERKLHCEDIEKMYLQFGVVYEMRENFSVALDYYKRHCRLLIKRGASTVDIIQSYLRVGNMYAIQKHYIAALHIYLRILEATILSLPNYDHSLLGKYETLIIYTKHLIKCNYVKKLRHYFRLLMLKSSTSTIFIQFIRKIKFLFYFELGYPTSLKTHLSVLLKQIYTEYNNLRMFETSLRNLQRSIKTFLKIKPACFAKIYHNAQILQNLRSFVDVYQRSLYLIQQAYFSKCHTERCKMRRADLSIERISNDIGAVVHNFVYSSHATLCQDRVRQKPRPPHRSVWIYRYRFCGCFKDSIASHNRTTGRWPKFSTI</sequence>
<dbReference type="SUPFAM" id="SSF56399">
    <property type="entry name" value="ADP-ribosylation"/>
    <property type="match status" value="1"/>
</dbReference>
<dbReference type="PANTHER" id="PTHR45641:SF1">
    <property type="entry name" value="AAA+ ATPASE DOMAIN-CONTAINING PROTEIN"/>
    <property type="match status" value="1"/>
</dbReference>
<dbReference type="SUPFAM" id="SSF48452">
    <property type="entry name" value="TPR-like"/>
    <property type="match status" value="1"/>
</dbReference>
<accession>A0A816PC43</accession>
<proteinExistence type="predicted"/>
<dbReference type="PANTHER" id="PTHR45641">
    <property type="entry name" value="TETRATRICOPEPTIDE REPEAT PROTEIN (AFU_ORTHOLOGUE AFUA_6G03870)"/>
    <property type="match status" value="1"/>
</dbReference>
<dbReference type="InterPro" id="IPR019734">
    <property type="entry name" value="TPR_rpt"/>
</dbReference>
<keyword evidence="2" id="KW-0802">TPR repeat</keyword>
<dbReference type="Proteomes" id="UP000663887">
    <property type="component" value="Unassembled WGS sequence"/>
</dbReference>
<dbReference type="EMBL" id="CAJNRG010002373">
    <property type="protein sequence ID" value="CAF2046889.1"/>
    <property type="molecule type" value="Genomic_DNA"/>
</dbReference>
<organism evidence="3 4">
    <name type="scientific">Rotaria magnacalcarata</name>
    <dbReference type="NCBI Taxonomy" id="392030"/>
    <lineage>
        <taxon>Eukaryota</taxon>
        <taxon>Metazoa</taxon>
        <taxon>Spiralia</taxon>
        <taxon>Gnathifera</taxon>
        <taxon>Rotifera</taxon>
        <taxon>Eurotatoria</taxon>
        <taxon>Bdelloidea</taxon>
        <taxon>Philodinida</taxon>
        <taxon>Philodinidae</taxon>
        <taxon>Rotaria</taxon>
    </lineage>
</organism>
<evidence type="ECO:0000313" key="4">
    <source>
        <dbReference type="Proteomes" id="UP000663887"/>
    </source>
</evidence>
<evidence type="ECO:0000313" key="3">
    <source>
        <dbReference type="EMBL" id="CAF2046889.1"/>
    </source>
</evidence>
<dbReference type="SMART" id="SM00028">
    <property type="entry name" value="TPR"/>
    <property type="match status" value="4"/>
</dbReference>
<protein>
    <submittedName>
        <fullName evidence="3">Uncharacterized protein</fullName>
    </submittedName>
</protein>
<dbReference type="Gene3D" id="1.25.40.10">
    <property type="entry name" value="Tetratricopeptide repeat domain"/>
    <property type="match status" value="2"/>
</dbReference>
<name>A0A816PC43_9BILA</name>
<gene>
    <name evidence="3" type="ORF">XDN619_LOCUS7786</name>
</gene>
<evidence type="ECO:0000256" key="1">
    <source>
        <dbReference type="ARBA" id="ARBA00022737"/>
    </source>
</evidence>
<reference evidence="3" key="1">
    <citation type="submission" date="2021-02" db="EMBL/GenBank/DDBJ databases">
        <authorList>
            <person name="Nowell W R."/>
        </authorList>
    </citation>
    <scope>NUCLEOTIDE SEQUENCE</scope>
</reference>
<keyword evidence="1" id="KW-0677">Repeat</keyword>
<comment type="caution">
    <text evidence="3">The sequence shown here is derived from an EMBL/GenBank/DDBJ whole genome shotgun (WGS) entry which is preliminary data.</text>
</comment>